<evidence type="ECO:0000256" key="2">
    <source>
        <dbReference type="SAM" id="MobiDB-lite"/>
    </source>
</evidence>
<name>A0AAD8M9G4_9APIA</name>
<dbReference type="AlphaFoldDB" id="A0AAD8M9G4"/>
<reference evidence="3" key="1">
    <citation type="submission" date="2023-02" db="EMBL/GenBank/DDBJ databases">
        <title>Genome of toxic invasive species Heracleum sosnowskyi carries increased number of genes despite the absence of recent whole-genome duplications.</title>
        <authorList>
            <person name="Schelkunov M."/>
            <person name="Shtratnikova V."/>
            <person name="Makarenko M."/>
            <person name="Klepikova A."/>
            <person name="Omelchenko D."/>
            <person name="Novikova G."/>
            <person name="Obukhova E."/>
            <person name="Bogdanov V."/>
            <person name="Penin A."/>
            <person name="Logacheva M."/>
        </authorList>
    </citation>
    <scope>NUCLEOTIDE SEQUENCE</scope>
    <source>
        <strain evidence="3">Hsosn_3</strain>
        <tissue evidence="3">Leaf</tissue>
    </source>
</reference>
<evidence type="ECO:0000313" key="3">
    <source>
        <dbReference type="EMBL" id="KAK1364534.1"/>
    </source>
</evidence>
<protein>
    <submittedName>
        <fullName evidence="3">Uncharacterized protein</fullName>
    </submittedName>
</protein>
<proteinExistence type="predicted"/>
<evidence type="ECO:0000256" key="1">
    <source>
        <dbReference type="SAM" id="Coils"/>
    </source>
</evidence>
<keyword evidence="1" id="KW-0175">Coiled coil</keyword>
<sequence length="143" mass="16138">MNHDSKTFIDPKSKQVYDNLEAQLKELSQNVNDSAVEQPIDENKLYFDVVGEKNKKNVVYGIGSSQSIFYGPNKSHDTNASGIGSQGNYNEDYEKLQAELQEMKDLVKAVNEQQVMESRLLMMVEPHSNDDPDLPATDEDSHN</sequence>
<feature type="compositionally biased region" description="Acidic residues" evidence="2">
    <location>
        <begin position="131"/>
        <end position="143"/>
    </location>
</feature>
<comment type="caution">
    <text evidence="3">The sequence shown here is derived from an EMBL/GenBank/DDBJ whole genome shotgun (WGS) entry which is preliminary data.</text>
</comment>
<evidence type="ECO:0000313" key="4">
    <source>
        <dbReference type="Proteomes" id="UP001237642"/>
    </source>
</evidence>
<dbReference type="EMBL" id="JAUIZM010000009">
    <property type="protein sequence ID" value="KAK1364534.1"/>
    <property type="molecule type" value="Genomic_DNA"/>
</dbReference>
<organism evidence="3 4">
    <name type="scientific">Heracleum sosnowskyi</name>
    <dbReference type="NCBI Taxonomy" id="360622"/>
    <lineage>
        <taxon>Eukaryota</taxon>
        <taxon>Viridiplantae</taxon>
        <taxon>Streptophyta</taxon>
        <taxon>Embryophyta</taxon>
        <taxon>Tracheophyta</taxon>
        <taxon>Spermatophyta</taxon>
        <taxon>Magnoliopsida</taxon>
        <taxon>eudicotyledons</taxon>
        <taxon>Gunneridae</taxon>
        <taxon>Pentapetalae</taxon>
        <taxon>asterids</taxon>
        <taxon>campanulids</taxon>
        <taxon>Apiales</taxon>
        <taxon>Apiaceae</taxon>
        <taxon>Apioideae</taxon>
        <taxon>apioid superclade</taxon>
        <taxon>Tordylieae</taxon>
        <taxon>Tordyliinae</taxon>
        <taxon>Heracleum</taxon>
    </lineage>
</organism>
<reference evidence="3" key="2">
    <citation type="submission" date="2023-05" db="EMBL/GenBank/DDBJ databases">
        <authorList>
            <person name="Schelkunov M.I."/>
        </authorList>
    </citation>
    <scope>NUCLEOTIDE SEQUENCE</scope>
    <source>
        <strain evidence="3">Hsosn_3</strain>
        <tissue evidence="3">Leaf</tissue>
    </source>
</reference>
<accession>A0AAD8M9G4</accession>
<gene>
    <name evidence="3" type="ORF">POM88_040095</name>
</gene>
<dbReference type="Proteomes" id="UP001237642">
    <property type="component" value="Unassembled WGS sequence"/>
</dbReference>
<dbReference type="InterPro" id="IPR004252">
    <property type="entry name" value="Probable_transposase_24"/>
</dbReference>
<dbReference type="Pfam" id="PF03004">
    <property type="entry name" value="Transposase_24"/>
    <property type="match status" value="1"/>
</dbReference>
<feature type="coiled-coil region" evidence="1">
    <location>
        <begin position="86"/>
        <end position="113"/>
    </location>
</feature>
<feature type="region of interest" description="Disordered" evidence="2">
    <location>
        <begin position="124"/>
        <end position="143"/>
    </location>
</feature>
<keyword evidence="4" id="KW-1185">Reference proteome</keyword>